<keyword evidence="6" id="KW-1185">Reference proteome</keyword>
<dbReference type="SUPFAM" id="SSF117839">
    <property type="entry name" value="WWE domain"/>
    <property type="match status" value="1"/>
</dbReference>
<dbReference type="Gene3D" id="3.30.720.50">
    <property type="match status" value="1"/>
</dbReference>
<dbReference type="eggNOG" id="ENOG502RYZ4">
    <property type="taxonomic scope" value="Eukaryota"/>
</dbReference>
<dbReference type="EMBL" id="CAEY01001958">
    <property type="status" value="NOT_ANNOTATED_CDS"/>
    <property type="molecule type" value="Genomic_DNA"/>
</dbReference>
<dbReference type="GO" id="GO:0008270">
    <property type="term" value="F:zinc ion binding"/>
    <property type="evidence" value="ECO:0007669"/>
    <property type="project" value="InterPro"/>
</dbReference>
<dbReference type="InterPro" id="IPR004170">
    <property type="entry name" value="WWE_dom"/>
</dbReference>
<keyword evidence="1" id="KW-0539">Nucleus</keyword>
<dbReference type="SUPFAM" id="SSF54695">
    <property type="entry name" value="POZ domain"/>
    <property type="match status" value="1"/>
</dbReference>
<dbReference type="Pfam" id="PF02825">
    <property type="entry name" value="WWE"/>
    <property type="match status" value="1"/>
</dbReference>
<dbReference type="PANTHER" id="PTHR23110:SF109">
    <property type="entry name" value="FI07618P-RELATED"/>
    <property type="match status" value="1"/>
</dbReference>
<name>T1KC71_TETUR</name>
<evidence type="ECO:0000259" key="3">
    <source>
        <dbReference type="PROSITE" id="PS50097"/>
    </source>
</evidence>
<dbReference type="PANTHER" id="PTHR23110">
    <property type="entry name" value="BTB DOMAIN TRANSCRIPTION FACTOR"/>
    <property type="match status" value="1"/>
</dbReference>
<dbReference type="InterPro" id="IPR011333">
    <property type="entry name" value="SKP1/BTB/POZ_sf"/>
</dbReference>
<dbReference type="AlphaFoldDB" id="T1KC71"/>
<dbReference type="InterPro" id="IPR051095">
    <property type="entry name" value="Dros_DevTransReg"/>
</dbReference>
<dbReference type="Gene3D" id="3.30.710.10">
    <property type="entry name" value="Potassium Channel Kv1.1, Chain A"/>
    <property type="match status" value="1"/>
</dbReference>
<evidence type="ECO:0000259" key="4">
    <source>
        <dbReference type="PROSITE" id="PS50918"/>
    </source>
</evidence>
<sequence>MSSAQAFCLRRNNHSSDMSEHFERMFKEESLVDVTLSCKDGSIRAHKMVLSACSSYFKNIFSKFINPYQYPVVIMKDVPFADLRAIVEFIYRGEVFVPQEQLASVLKSAESLKVKGLSDVNVNKSQLIPRQQQHISVGANVPLQHISSGVHGQAEFAATQPHNFLLTKQGYQWFYEGKNGWWLYDPRTSADLEEAYKLGQPTCQLLIAGHLYYIDFNRMIQYRSAEPRKRRKIKRDARRSTVTKGIAGLKSFESLSVSYIDKPSAPPMSPPLPSSLPPVPSSFLSPPPPPPPPSPALPIATFSSSISSTSPSNGPKHHLDCRSNLEMTLIFYGDGHQKLSL</sequence>
<feature type="compositionally biased region" description="Pro residues" evidence="2">
    <location>
        <begin position="266"/>
        <end position="296"/>
    </location>
</feature>
<dbReference type="SMART" id="SM00225">
    <property type="entry name" value="BTB"/>
    <property type="match status" value="1"/>
</dbReference>
<dbReference type="SMART" id="SM00678">
    <property type="entry name" value="WWE"/>
    <property type="match status" value="1"/>
</dbReference>
<dbReference type="HOGENOM" id="CLU_004253_8_0_1"/>
<feature type="domain" description="WWE" evidence="4">
    <location>
        <begin position="157"/>
        <end position="235"/>
    </location>
</feature>
<dbReference type="PROSITE" id="PS50918">
    <property type="entry name" value="WWE"/>
    <property type="match status" value="1"/>
</dbReference>
<evidence type="ECO:0000313" key="5">
    <source>
        <dbReference type="EnsemblMetazoa" id="tetur08g06590.1"/>
    </source>
</evidence>
<reference evidence="5" key="2">
    <citation type="submission" date="2015-06" db="UniProtKB">
        <authorList>
            <consortium name="EnsemblMetazoa"/>
        </authorList>
    </citation>
    <scope>IDENTIFICATION</scope>
</reference>
<organism evidence="5 6">
    <name type="scientific">Tetranychus urticae</name>
    <name type="common">Two-spotted spider mite</name>
    <dbReference type="NCBI Taxonomy" id="32264"/>
    <lineage>
        <taxon>Eukaryota</taxon>
        <taxon>Metazoa</taxon>
        <taxon>Ecdysozoa</taxon>
        <taxon>Arthropoda</taxon>
        <taxon>Chelicerata</taxon>
        <taxon>Arachnida</taxon>
        <taxon>Acari</taxon>
        <taxon>Acariformes</taxon>
        <taxon>Trombidiformes</taxon>
        <taxon>Prostigmata</taxon>
        <taxon>Eleutherengona</taxon>
        <taxon>Raphignathae</taxon>
        <taxon>Tetranychoidea</taxon>
        <taxon>Tetranychidae</taxon>
        <taxon>Tetranychus</taxon>
    </lineage>
</organism>
<protein>
    <submittedName>
        <fullName evidence="5">Uncharacterized protein</fullName>
    </submittedName>
</protein>
<evidence type="ECO:0000256" key="2">
    <source>
        <dbReference type="SAM" id="MobiDB-lite"/>
    </source>
</evidence>
<evidence type="ECO:0000256" key="1">
    <source>
        <dbReference type="ARBA" id="ARBA00023242"/>
    </source>
</evidence>
<accession>T1KC71</accession>
<feature type="compositionally biased region" description="Low complexity" evidence="2">
    <location>
        <begin position="303"/>
        <end position="312"/>
    </location>
</feature>
<proteinExistence type="predicted"/>
<dbReference type="PROSITE" id="PS50097">
    <property type="entry name" value="BTB"/>
    <property type="match status" value="1"/>
</dbReference>
<dbReference type="Proteomes" id="UP000015104">
    <property type="component" value="Unassembled WGS sequence"/>
</dbReference>
<dbReference type="EnsemblMetazoa" id="tetur08g06590.1">
    <property type="protein sequence ID" value="tetur08g06590.1"/>
    <property type="gene ID" value="tetur08g06590"/>
</dbReference>
<dbReference type="Pfam" id="PF00651">
    <property type="entry name" value="BTB"/>
    <property type="match status" value="1"/>
</dbReference>
<evidence type="ECO:0000313" key="6">
    <source>
        <dbReference type="Proteomes" id="UP000015104"/>
    </source>
</evidence>
<dbReference type="STRING" id="32264.T1KC71"/>
<dbReference type="CDD" id="cd18315">
    <property type="entry name" value="BTB_POZ_BAB-like"/>
    <property type="match status" value="1"/>
</dbReference>
<dbReference type="InterPro" id="IPR018123">
    <property type="entry name" value="WWE-dom_subgr"/>
</dbReference>
<dbReference type="GO" id="GO:0006357">
    <property type="term" value="P:regulation of transcription by RNA polymerase II"/>
    <property type="evidence" value="ECO:0007669"/>
    <property type="project" value="TreeGrafter"/>
</dbReference>
<dbReference type="GO" id="GO:0005634">
    <property type="term" value="C:nucleus"/>
    <property type="evidence" value="ECO:0007669"/>
    <property type="project" value="TreeGrafter"/>
</dbReference>
<reference evidence="6" key="1">
    <citation type="submission" date="2011-08" db="EMBL/GenBank/DDBJ databases">
        <authorList>
            <person name="Rombauts S."/>
        </authorList>
    </citation>
    <scope>NUCLEOTIDE SEQUENCE</scope>
    <source>
        <strain evidence="6">London</strain>
    </source>
</reference>
<dbReference type="InterPro" id="IPR000210">
    <property type="entry name" value="BTB/POZ_dom"/>
</dbReference>
<feature type="region of interest" description="Disordered" evidence="2">
    <location>
        <begin position="266"/>
        <end position="319"/>
    </location>
</feature>
<feature type="domain" description="BTB" evidence="3">
    <location>
        <begin position="32"/>
        <end position="99"/>
    </location>
</feature>
<dbReference type="InterPro" id="IPR037197">
    <property type="entry name" value="WWE_dom_sf"/>
</dbReference>